<evidence type="ECO:0000313" key="1">
    <source>
        <dbReference type="EMBL" id="KAK0649958.1"/>
    </source>
</evidence>
<accession>A0AA40CUN1</accession>
<reference evidence="1" key="1">
    <citation type="submission" date="2023-06" db="EMBL/GenBank/DDBJ databases">
        <title>Genome-scale phylogeny and comparative genomics of the fungal order Sordariales.</title>
        <authorList>
            <consortium name="Lawrence Berkeley National Laboratory"/>
            <person name="Hensen N."/>
            <person name="Bonometti L."/>
            <person name="Westerberg I."/>
            <person name="Brannstrom I.O."/>
            <person name="Guillou S."/>
            <person name="Cros-Aarteil S."/>
            <person name="Calhoun S."/>
            <person name="Haridas S."/>
            <person name="Kuo A."/>
            <person name="Mondo S."/>
            <person name="Pangilinan J."/>
            <person name="Riley R."/>
            <person name="Labutti K."/>
            <person name="Andreopoulos B."/>
            <person name="Lipzen A."/>
            <person name="Chen C."/>
            <person name="Yanf M."/>
            <person name="Daum C."/>
            <person name="Ng V."/>
            <person name="Clum A."/>
            <person name="Steindorff A."/>
            <person name="Ohm R."/>
            <person name="Martin F."/>
            <person name="Silar P."/>
            <person name="Natvig D."/>
            <person name="Lalanne C."/>
            <person name="Gautier V."/>
            <person name="Ament-Velasquez S.L."/>
            <person name="Kruys A."/>
            <person name="Hutchinson M.I."/>
            <person name="Powell A.J."/>
            <person name="Barry K."/>
            <person name="Miller A.N."/>
            <person name="Grigoriev I.V."/>
            <person name="Debuchy R."/>
            <person name="Gladieux P."/>
            <person name="Thoren M.H."/>
            <person name="Johannesson H."/>
        </authorList>
    </citation>
    <scope>NUCLEOTIDE SEQUENCE</scope>
    <source>
        <strain evidence="1">SMH2532-1</strain>
    </source>
</reference>
<keyword evidence="2" id="KW-1185">Reference proteome</keyword>
<proteinExistence type="predicted"/>
<evidence type="ECO:0000313" key="2">
    <source>
        <dbReference type="Proteomes" id="UP001174936"/>
    </source>
</evidence>
<dbReference type="AlphaFoldDB" id="A0AA40CUN1"/>
<dbReference type="EMBL" id="JAULSV010000003">
    <property type="protein sequence ID" value="KAK0649958.1"/>
    <property type="molecule type" value="Genomic_DNA"/>
</dbReference>
<sequence>MASINVSNGTCYTARGTKASSAFIPCGNDAFGHVTCCGKGDWCLGSNACWNQEFGVTYLLGCSDPNFQDPNCPDKSTHPG</sequence>
<protein>
    <submittedName>
        <fullName evidence="1">Uncharacterized protein</fullName>
    </submittedName>
</protein>
<gene>
    <name evidence="1" type="ORF">B0T16DRAFT_324568</name>
</gene>
<comment type="caution">
    <text evidence="1">The sequence shown here is derived from an EMBL/GenBank/DDBJ whole genome shotgun (WGS) entry which is preliminary data.</text>
</comment>
<feature type="non-terminal residue" evidence="1">
    <location>
        <position position="80"/>
    </location>
</feature>
<organism evidence="1 2">
    <name type="scientific">Cercophora newfieldiana</name>
    <dbReference type="NCBI Taxonomy" id="92897"/>
    <lineage>
        <taxon>Eukaryota</taxon>
        <taxon>Fungi</taxon>
        <taxon>Dikarya</taxon>
        <taxon>Ascomycota</taxon>
        <taxon>Pezizomycotina</taxon>
        <taxon>Sordariomycetes</taxon>
        <taxon>Sordariomycetidae</taxon>
        <taxon>Sordariales</taxon>
        <taxon>Lasiosphaeriaceae</taxon>
        <taxon>Cercophora</taxon>
    </lineage>
</organism>
<name>A0AA40CUN1_9PEZI</name>
<dbReference type="Proteomes" id="UP001174936">
    <property type="component" value="Unassembled WGS sequence"/>
</dbReference>